<reference evidence="1" key="2">
    <citation type="submission" date="2020-05" db="EMBL/GenBank/DDBJ databases">
        <authorList>
            <person name="Kim H.-S."/>
            <person name="Proctor R.H."/>
            <person name="Brown D.W."/>
        </authorList>
    </citation>
    <scope>NUCLEOTIDE SEQUENCE</scope>
    <source>
        <strain evidence="1">NRRL 22465</strain>
    </source>
</reference>
<dbReference type="EMBL" id="JABEYC010000011">
    <property type="protein sequence ID" value="KAF4984615.1"/>
    <property type="molecule type" value="Genomic_DNA"/>
</dbReference>
<dbReference type="Proteomes" id="UP000635477">
    <property type="component" value="Unassembled WGS sequence"/>
</dbReference>
<name>A0A8H4UVL2_9HYPO</name>
<evidence type="ECO:0000313" key="1">
    <source>
        <dbReference type="EMBL" id="KAF4984615.1"/>
    </source>
</evidence>
<proteinExistence type="predicted"/>
<gene>
    <name evidence="1" type="ORF">FZEAL_237</name>
</gene>
<reference evidence="1" key="1">
    <citation type="journal article" date="2020" name="BMC Genomics">
        <title>Correction to: Identification and distribution of gene clusters required for synthesis of sphingolipid metabolism inhibitors in diverse species of the filamentous fungus Fusarium.</title>
        <authorList>
            <person name="Kim H.S."/>
            <person name="Lohmar J.M."/>
            <person name="Busman M."/>
            <person name="Brown D.W."/>
            <person name="Naumann T.A."/>
            <person name="Divon H.H."/>
            <person name="Lysoe E."/>
            <person name="Uhlig S."/>
            <person name="Proctor R.H."/>
        </authorList>
    </citation>
    <scope>NUCLEOTIDE SEQUENCE</scope>
    <source>
        <strain evidence="1">NRRL 22465</strain>
    </source>
</reference>
<dbReference type="OrthoDB" id="5056100at2759"/>
<protein>
    <submittedName>
        <fullName evidence="1">Uncharacterized protein</fullName>
    </submittedName>
</protein>
<organism evidence="1 2">
    <name type="scientific">Fusarium zealandicum</name>
    <dbReference type="NCBI Taxonomy" id="1053134"/>
    <lineage>
        <taxon>Eukaryota</taxon>
        <taxon>Fungi</taxon>
        <taxon>Dikarya</taxon>
        <taxon>Ascomycota</taxon>
        <taxon>Pezizomycotina</taxon>
        <taxon>Sordariomycetes</taxon>
        <taxon>Hypocreomycetidae</taxon>
        <taxon>Hypocreales</taxon>
        <taxon>Nectriaceae</taxon>
        <taxon>Fusarium</taxon>
        <taxon>Fusarium staphyleae species complex</taxon>
    </lineage>
</organism>
<sequence>MDGIITHGGAIGTLDCSETLSIPFVLISAIAVQVLFKSLFSYKDDAPLINEKENARTCIAQPRRDVEPANKSITREQVDTMEDDDSMEYEALERIIHYLLPHSICRPIRRLLINYLRDQGAVKPIQPCPWLETVTDLPSMVLGSLPLLVPLWILTNYYWTSFLLLMVWDRVGSDVIHHVLSRALKVLGWLWGFPKNSYLAIFGKSDVGSVTKGARMLVPWRDGLEEGHGGNLFYPHRGNA</sequence>
<evidence type="ECO:0000313" key="2">
    <source>
        <dbReference type="Proteomes" id="UP000635477"/>
    </source>
</evidence>
<keyword evidence="2" id="KW-1185">Reference proteome</keyword>
<accession>A0A8H4UVL2</accession>
<dbReference type="AlphaFoldDB" id="A0A8H4UVL2"/>
<comment type="caution">
    <text evidence="1">The sequence shown here is derived from an EMBL/GenBank/DDBJ whole genome shotgun (WGS) entry which is preliminary data.</text>
</comment>